<dbReference type="Pfam" id="PF05184">
    <property type="entry name" value="SapB_1"/>
    <property type="match status" value="2"/>
</dbReference>
<dbReference type="Proteomes" id="UP000694569">
    <property type="component" value="Unplaced"/>
</dbReference>
<reference evidence="15" key="2">
    <citation type="submission" date="2025-09" db="UniProtKB">
        <authorList>
            <consortium name="Ensembl"/>
        </authorList>
    </citation>
    <scope>IDENTIFICATION</scope>
</reference>
<comment type="function">
    <text evidence="11">Prosaposin: Behaves as a myelinotrophic and neurotrophic factor, these effects are mediated by its G-protein-coupled receptors, GPR37 and GPR37L1, undergoing ligand-mediated internalization followed by ERK phosphorylation signaling.</text>
</comment>
<evidence type="ECO:0000256" key="5">
    <source>
        <dbReference type="ARBA" id="ARBA00022713"/>
    </source>
</evidence>
<reference evidence="15" key="1">
    <citation type="submission" date="2025-08" db="UniProtKB">
        <authorList>
            <consortium name="Ensembl"/>
        </authorList>
    </citation>
    <scope>IDENTIFICATION</scope>
</reference>
<feature type="signal peptide" evidence="11">
    <location>
        <begin position="1"/>
        <end position="16"/>
    </location>
</feature>
<evidence type="ECO:0000256" key="3">
    <source>
        <dbReference type="ARBA" id="ARBA00022439"/>
    </source>
</evidence>
<dbReference type="Gene3D" id="1.10.225.10">
    <property type="entry name" value="Saposin-like"/>
    <property type="match status" value="4"/>
</dbReference>
<proteinExistence type="predicted"/>
<dbReference type="GO" id="GO:0016020">
    <property type="term" value="C:membrane"/>
    <property type="evidence" value="ECO:0007669"/>
    <property type="project" value="GOC"/>
</dbReference>
<dbReference type="GO" id="GO:0006665">
    <property type="term" value="P:sphingolipid metabolic process"/>
    <property type="evidence" value="ECO:0007669"/>
    <property type="project" value="UniProtKB-UniRule"/>
</dbReference>
<name>A0A8C5PR23_9ANUR</name>
<dbReference type="SMART" id="SM00741">
    <property type="entry name" value="SapB"/>
    <property type="match status" value="4"/>
</dbReference>
<feature type="domain" description="Saposin B-type" evidence="13">
    <location>
        <begin position="308"/>
        <end position="389"/>
    </location>
</feature>
<evidence type="ECO:0000256" key="10">
    <source>
        <dbReference type="ARBA" id="ARBA00037221"/>
    </source>
</evidence>
<sequence>MKLLVALCCALLTVSASPLLGTEQCAQGSAVWCEDIKTASQCGAVKHCQQTVWNQPTVKTVSCDLCKEVLTVVGNFLKYNCSESEAQQFLDKVCDLVPEPTISSKCKELVASYFPLLYSLVLEELNNPGMVCQAMHLCQSLQQHLGSLKLTKPLQTNEIPELDSSETVYPFMANVPLLLFPQEKTQQKSMTGDVCQDCLKLVGDLQDTVRSNASYFTDFVNRVLKDCDNLGGGLSDMCKTYVNQYAEFVLQALLQMVICGTPAQQICSLFAMCSETKSPSEVLTPAKIVPAMKLQPAMKIEKEQPVQLNPTCELCELLVEELERLLAKNHTEEALEKALEKFCSILPEKYRPKCVDLVDTYSRIIIDMLVSGADPKTICTFCGICSNNPGAVIVKLDPVVVKSGGCCKICKLIVNYVDSVLEKNTTEERITDALIRVCNFLPNEMQDQCRSILSAYEPMLLQLLLQTLVPDYVCMELGLCSSSKIPLVGTDKCTLGPSYWCKDMSTAAMCNAVQHCKRHVWV</sequence>
<dbReference type="FunFam" id="1.10.225.10:FF:000008">
    <property type="entry name" value="Pulmonary surfactant-associated protein B"/>
    <property type="match status" value="1"/>
</dbReference>
<dbReference type="SMART" id="SM00162">
    <property type="entry name" value="SAPA"/>
    <property type="match status" value="2"/>
</dbReference>
<feature type="disulfide bond" evidence="12">
    <location>
        <begin position="198"/>
        <end position="267"/>
    </location>
</feature>
<feature type="disulfide bond" evidence="12">
    <location>
        <begin position="94"/>
        <end position="106"/>
    </location>
</feature>
<dbReference type="FunFam" id="1.10.225.10:FF:000002">
    <property type="entry name" value="prosaposin isoform X2"/>
    <property type="match status" value="2"/>
</dbReference>
<feature type="domain" description="Saposin B-type" evidence="13">
    <location>
        <begin position="403"/>
        <end position="484"/>
    </location>
</feature>
<feature type="domain" description="Saposin A-type" evidence="14">
    <location>
        <begin position="18"/>
        <end position="58"/>
    </location>
</feature>
<organism evidence="15 16">
    <name type="scientific">Leptobrachium leishanense</name>
    <name type="common">Leishan spiny toad</name>
    <dbReference type="NCBI Taxonomy" id="445787"/>
    <lineage>
        <taxon>Eukaryota</taxon>
        <taxon>Metazoa</taxon>
        <taxon>Chordata</taxon>
        <taxon>Craniata</taxon>
        <taxon>Vertebrata</taxon>
        <taxon>Euteleostomi</taxon>
        <taxon>Amphibia</taxon>
        <taxon>Batrachia</taxon>
        <taxon>Anura</taxon>
        <taxon>Pelobatoidea</taxon>
        <taxon>Megophryidae</taxon>
        <taxon>Leptobrachium</taxon>
    </lineage>
</organism>
<dbReference type="InterPro" id="IPR051428">
    <property type="entry name" value="Sphingo_Act-Surfact_Prot"/>
</dbReference>
<feature type="domain" description="Saposin B-type" evidence="13">
    <location>
        <begin position="59"/>
        <end position="142"/>
    </location>
</feature>
<evidence type="ECO:0000256" key="11">
    <source>
        <dbReference type="PIRNR" id="PIRNR002431"/>
    </source>
</evidence>
<dbReference type="PROSITE" id="PS51110">
    <property type="entry name" value="SAP_A"/>
    <property type="match status" value="2"/>
</dbReference>
<feature type="chain" id="PRO_5034400977" description="Prosaposin" evidence="11">
    <location>
        <begin position="17"/>
        <end position="522"/>
    </location>
</feature>
<comment type="function">
    <text evidence="11">Saposins are specific low-molecular mass non-enzymic proteins, they participate in the lysosomal degradation of sphingolipids, which takes place by the sequential action of specific hydrolases.</text>
</comment>
<feature type="disulfide bond" evidence="12">
    <location>
        <begin position="438"/>
        <end position="449"/>
    </location>
</feature>
<dbReference type="Ensembl" id="ENSLLET00000027535.1">
    <property type="protein sequence ID" value="ENSLLEP00000026513.1"/>
    <property type="gene ID" value="ENSLLEG00000016708.1"/>
</dbReference>
<evidence type="ECO:0000256" key="8">
    <source>
        <dbReference type="ARBA" id="ARBA00023157"/>
    </source>
</evidence>
<accession>A0A8C5PR23</accession>
<keyword evidence="6 11" id="KW-0732">Signal</keyword>
<feature type="domain" description="Saposin B-type" evidence="13">
    <location>
        <begin position="191"/>
        <end position="277"/>
    </location>
</feature>
<dbReference type="PROSITE" id="PS50015">
    <property type="entry name" value="SAP_B"/>
    <property type="match status" value="4"/>
</dbReference>
<evidence type="ECO:0000256" key="1">
    <source>
        <dbReference type="ARBA" id="ARBA00004364"/>
    </source>
</evidence>
<keyword evidence="16" id="KW-1185">Reference proteome</keyword>
<dbReference type="InterPro" id="IPR021165">
    <property type="entry name" value="Saposin_chordata"/>
</dbReference>
<evidence type="ECO:0000256" key="9">
    <source>
        <dbReference type="ARBA" id="ARBA00023180"/>
    </source>
</evidence>
<dbReference type="Pfam" id="PF03489">
    <property type="entry name" value="SapB_2"/>
    <property type="match status" value="3"/>
</dbReference>
<evidence type="ECO:0000259" key="14">
    <source>
        <dbReference type="PROSITE" id="PS51110"/>
    </source>
</evidence>
<evidence type="ECO:0000256" key="7">
    <source>
        <dbReference type="ARBA" id="ARBA00022737"/>
    </source>
</evidence>
<dbReference type="InterPro" id="IPR011001">
    <property type="entry name" value="Saposin-like"/>
</dbReference>
<dbReference type="GO" id="GO:0005764">
    <property type="term" value="C:lysosome"/>
    <property type="evidence" value="ECO:0007669"/>
    <property type="project" value="UniProtKB-UniRule"/>
</dbReference>
<feature type="disulfide bond" evidence="12">
    <location>
        <begin position="407"/>
        <end position="480"/>
    </location>
</feature>
<dbReference type="GO" id="GO:0005576">
    <property type="term" value="C:extracellular region"/>
    <property type="evidence" value="ECO:0007669"/>
    <property type="project" value="UniProtKB-SubCell"/>
</dbReference>
<evidence type="ECO:0000256" key="12">
    <source>
        <dbReference type="PIRSR" id="PIRSR002431-1"/>
    </source>
</evidence>
<dbReference type="InterPro" id="IPR008139">
    <property type="entry name" value="SaposinB_dom"/>
</dbReference>
<comment type="function">
    <text evidence="10">Pulmonary surfactant-associated proteins promote alveolar stability by lowering the surface tension at the air-liquid interface in the peripheral air spaces. SP-B increases the collapse pressure of palmitic acid to nearly 70 millinewtons per meter.</text>
</comment>
<feature type="disulfide bond" evidence="12">
    <location>
        <begin position="63"/>
        <end position="138"/>
    </location>
</feature>
<comment type="subcellular location">
    <subcellularLocation>
        <location evidence="1">Secreted</location>
        <location evidence="1">Extracellular space</location>
        <location evidence="1">Surface film</location>
    </subcellularLocation>
</comment>
<dbReference type="InterPro" id="IPR003119">
    <property type="entry name" value="SAP_A"/>
</dbReference>
<evidence type="ECO:0000256" key="2">
    <source>
        <dbReference type="ARBA" id="ARBA00011748"/>
    </source>
</evidence>
<feature type="disulfide bond" evidence="12">
    <location>
        <begin position="410"/>
        <end position="474"/>
    </location>
</feature>
<dbReference type="InterPro" id="IPR008373">
    <property type="entry name" value="Saposin"/>
</dbReference>
<evidence type="ECO:0000256" key="4">
    <source>
        <dbReference type="ARBA" id="ARBA00022525"/>
    </source>
</evidence>
<dbReference type="SUPFAM" id="SSF47862">
    <property type="entry name" value="Saposin"/>
    <property type="match status" value="4"/>
</dbReference>
<evidence type="ECO:0000259" key="13">
    <source>
        <dbReference type="PROSITE" id="PS50015"/>
    </source>
</evidence>
<keyword evidence="7" id="KW-0677">Repeat</keyword>
<dbReference type="PANTHER" id="PTHR11480">
    <property type="entry name" value="SAPOSIN-RELATED"/>
    <property type="match status" value="1"/>
</dbReference>
<dbReference type="GO" id="GO:0007585">
    <property type="term" value="P:respiratory gaseous exchange by respiratory system"/>
    <property type="evidence" value="ECO:0007669"/>
    <property type="project" value="UniProtKB-KW"/>
</dbReference>
<evidence type="ECO:0000313" key="15">
    <source>
        <dbReference type="Ensembl" id="ENSLLEP00000026513.1"/>
    </source>
</evidence>
<dbReference type="GeneTree" id="ENSGT00940000156695"/>
<feature type="disulfide bond" evidence="12">
    <location>
        <begin position="312"/>
        <end position="385"/>
    </location>
</feature>
<dbReference type="InterPro" id="IPR008138">
    <property type="entry name" value="SapB_2"/>
</dbReference>
<dbReference type="GO" id="GO:0019216">
    <property type="term" value="P:regulation of lipid metabolic process"/>
    <property type="evidence" value="ECO:0007669"/>
    <property type="project" value="UniProtKB-UniRule"/>
</dbReference>
<feature type="domain" description="Saposin A-type" evidence="14">
    <location>
        <begin position="486"/>
        <end position="522"/>
    </location>
</feature>
<keyword evidence="9" id="KW-0325">Glycoprotein</keyword>
<dbReference type="Pfam" id="PF02199">
    <property type="entry name" value="SapA"/>
    <property type="match status" value="2"/>
</dbReference>
<dbReference type="GO" id="GO:0007193">
    <property type="term" value="P:adenylate cyclase-inhibiting G protein-coupled receptor signaling pathway"/>
    <property type="evidence" value="ECO:0007669"/>
    <property type="project" value="UniProtKB-UniRule"/>
</dbReference>
<dbReference type="PIRSF" id="PIRSF002431">
    <property type="entry name" value="Saposin"/>
    <property type="match status" value="1"/>
</dbReference>
<keyword evidence="5" id="KW-0305">Gaseous exchange</keyword>
<protein>
    <recommendedName>
        <fullName evidence="11">Prosaposin</fullName>
    </recommendedName>
</protein>
<evidence type="ECO:0000256" key="6">
    <source>
        <dbReference type="ARBA" id="ARBA00022729"/>
    </source>
</evidence>
<dbReference type="PRINTS" id="PR01797">
    <property type="entry name" value="SAPOSIN"/>
</dbReference>
<feature type="disulfide bond" evidence="12">
    <location>
        <begin position="315"/>
        <end position="379"/>
    </location>
</feature>
<keyword evidence="3" id="KW-0767">Surface film</keyword>
<keyword evidence="8 12" id="KW-1015">Disulfide bond</keyword>
<dbReference type="AlphaFoldDB" id="A0A8C5PR23"/>
<keyword evidence="4" id="KW-0964">Secreted</keyword>
<dbReference type="PANTHER" id="PTHR11480:SF3">
    <property type="entry name" value="BCDNA.GH08312"/>
    <property type="match status" value="1"/>
</dbReference>
<comment type="subunit">
    <text evidence="2">Homodimer; disulfide-linked.</text>
</comment>
<feature type="disulfide bond" evidence="12">
    <location>
        <begin position="227"/>
        <end position="238"/>
    </location>
</feature>
<feature type="disulfide bond" evidence="12">
    <location>
        <begin position="66"/>
        <end position="132"/>
    </location>
</feature>
<evidence type="ECO:0000313" key="16">
    <source>
        <dbReference type="Proteomes" id="UP000694569"/>
    </source>
</evidence>
<dbReference type="OrthoDB" id="69496at2759"/>
<feature type="disulfide bond" evidence="12">
    <location>
        <begin position="195"/>
        <end position="273"/>
    </location>
</feature>
<dbReference type="InterPro" id="IPR007856">
    <property type="entry name" value="SapB_1"/>
</dbReference>
<feature type="disulfide bond" evidence="12">
    <location>
        <begin position="343"/>
        <end position="354"/>
    </location>
</feature>